<accession>A0AAE8SVB6</accession>
<sequence length="833" mass="91904">MSTQDEIEAERPVHTMLHDFLDQRAAFSHGPLTAELLRIQTSSARTVPLGITPHDCRVLRKVGPDDTRVNSQNAAQKALDLKMNMGDSRQCKAGFHDWYLDGTECRYLLPEHVRLEPSLAGSDKWLSDLPQDALASDTMRDISRFASQPGAHPAPDVVEFENCPSCSGFFQYLLSDGQDPVTVIKGAPDPDARYRAVSYVWGDAAPCIIRCKSCSSSTDVPLRDGPGTLHKILRHAGPGSSVWLDCLSIAQSDPSDVKAILPNMGSIYKKAESVLVILPSADSATFELLATCFVSGSVMLRHMDDFAHNRDVPASSASQERPLSSWCAEFFKALQALEDGLGQSAYFQRAWTFQEWALARDLDVCHVAPGALFRLPRLKSVVIDAACLWARYIMLVNQYAEIRCGMTRAAAPAVVARVQRLFPHEDFWLAHDEIDREEREFQIGAANISGVEHALGIREEQTEPANPSPEEERGATRDRLRRRVTTMLGAFSSSQRQARYPADLVACWASMANIHYEYSKEDTVEEALAKVIPALRAMGIQVFNFFVSTGAAPLTIDQYFMHLTGRYTQQTFAQGALQPSLAAPAFTGLSDTIDHISRSMQAPYRPPDGLVPIPAEEQALLRRVRGAVVHECVFLAGTDLGSLADTWAKIIYGMDESEGLGMFMPPATWVPKLFRTLAQRMPHEVLRRSLCIVRIPVSLSEDGPGSPARYLWTWVICRTPLAALPHTSYWVAREPLNGTLVLVQDVPRGMGPAQSCPLGYLTVLDHRAGAFLVRTTAEGVVDVKLPGLIVPGFSYPLYEAERALRCQVDLDDNSMIPSGAKDDKEDEVVEGPE</sequence>
<name>A0AAE8SVB6_9PEZI</name>
<evidence type="ECO:0000313" key="3">
    <source>
        <dbReference type="EMBL" id="SPO01862.1"/>
    </source>
</evidence>
<evidence type="ECO:0000259" key="2">
    <source>
        <dbReference type="Pfam" id="PF06985"/>
    </source>
</evidence>
<dbReference type="Pfam" id="PF06985">
    <property type="entry name" value="HET"/>
    <property type="match status" value="1"/>
</dbReference>
<evidence type="ECO:0000256" key="1">
    <source>
        <dbReference type="SAM" id="MobiDB-lite"/>
    </source>
</evidence>
<dbReference type="PANTHER" id="PTHR24148">
    <property type="entry name" value="ANKYRIN REPEAT DOMAIN-CONTAINING PROTEIN 39 HOMOLOG-RELATED"/>
    <property type="match status" value="1"/>
</dbReference>
<feature type="region of interest" description="Disordered" evidence="1">
    <location>
        <begin position="458"/>
        <end position="477"/>
    </location>
</feature>
<evidence type="ECO:0000313" key="4">
    <source>
        <dbReference type="Proteomes" id="UP001187682"/>
    </source>
</evidence>
<feature type="domain" description="Heterokaryon incompatibility" evidence="2">
    <location>
        <begin position="194"/>
        <end position="355"/>
    </location>
</feature>
<dbReference type="EMBL" id="ONZQ02000005">
    <property type="protein sequence ID" value="SPO01862.1"/>
    <property type="molecule type" value="Genomic_DNA"/>
</dbReference>
<dbReference type="PANTHER" id="PTHR24148:SF73">
    <property type="entry name" value="HET DOMAIN PROTEIN (AFU_ORTHOLOGUE AFUA_8G01020)"/>
    <property type="match status" value="1"/>
</dbReference>
<dbReference type="InterPro" id="IPR010730">
    <property type="entry name" value="HET"/>
</dbReference>
<proteinExistence type="predicted"/>
<protein>
    <recommendedName>
        <fullName evidence="2">Heterokaryon incompatibility domain-containing protein</fullName>
    </recommendedName>
</protein>
<gene>
    <name evidence="3" type="ORF">DNG_04535</name>
</gene>
<dbReference type="AlphaFoldDB" id="A0AAE8SVB6"/>
<keyword evidence="4" id="KW-1185">Reference proteome</keyword>
<dbReference type="Proteomes" id="UP001187682">
    <property type="component" value="Unassembled WGS sequence"/>
</dbReference>
<organism evidence="3 4">
    <name type="scientific">Cephalotrichum gorgonifer</name>
    <dbReference type="NCBI Taxonomy" id="2041049"/>
    <lineage>
        <taxon>Eukaryota</taxon>
        <taxon>Fungi</taxon>
        <taxon>Dikarya</taxon>
        <taxon>Ascomycota</taxon>
        <taxon>Pezizomycotina</taxon>
        <taxon>Sordariomycetes</taxon>
        <taxon>Hypocreomycetidae</taxon>
        <taxon>Microascales</taxon>
        <taxon>Microascaceae</taxon>
        <taxon>Cephalotrichum</taxon>
    </lineage>
</organism>
<comment type="caution">
    <text evidence="3">The sequence shown here is derived from an EMBL/GenBank/DDBJ whole genome shotgun (WGS) entry which is preliminary data.</text>
</comment>
<dbReference type="InterPro" id="IPR052895">
    <property type="entry name" value="HetReg/Transcr_Mod"/>
</dbReference>
<reference evidence="3" key="1">
    <citation type="submission" date="2018-03" db="EMBL/GenBank/DDBJ databases">
        <authorList>
            <person name="Guldener U."/>
        </authorList>
    </citation>
    <scope>NUCLEOTIDE SEQUENCE</scope>
</reference>